<reference evidence="4" key="1">
    <citation type="submission" date="2020-06" db="EMBL/GenBank/DDBJ databases">
        <title>Insight into the genomes of haloalkaliphilic bacilli from Kenyan soda lakes.</title>
        <authorList>
            <person name="Mwirichia R."/>
            <person name="Villamizar G.C."/>
            <person name="Poehlein A."/>
            <person name="Mugweru J."/>
            <person name="Kipnyargis A."/>
            <person name="Kiplimo D."/>
            <person name="Orwa P."/>
            <person name="Daniel R."/>
        </authorList>
    </citation>
    <scope>NUCLEOTIDE SEQUENCE</scope>
    <source>
        <strain evidence="4">B1096_S55</strain>
    </source>
</reference>
<dbReference type="PANTHER" id="PTHR42715">
    <property type="entry name" value="BETA-GLUCOSIDASE"/>
    <property type="match status" value="1"/>
</dbReference>
<dbReference type="SUPFAM" id="SSF52279">
    <property type="entry name" value="Beta-D-glucan exohydrolase, C-terminal domain"/>
    <property type="match status" value="1"/>
</dbReference>
<dbReference type="Gene3D" id="3.20.20.300">
    <property type="entry name" value="Glycoside hydrolase, family 3, N-terminal domain"/>
    <property type="match status" value="1"/>
</dbReference>
<dbReference type="InterPro" id="IPR001764">
    <property type="entry name" value="Glyco_hydro_3_N"/>
</dbReference>
<dbReference type="InterPro" id="IPR036881">
    <property type="entry name" value="Glyco_hydro_3_C_sf"/>
</dbReference>
<keyword evidence="5" id="KW-1185">Reference proteome</keyword>
<dbReference type="Proteomes" id="UP001057753">
    <property type="component" value="Unassembled WGS sequence"/>
</dbReference>
<organism evidence="4 5">
    <name type="scientific">Salipaludibacillus agaradhaerens</name>
    <name type="common">Bacillus agaradhaerens</name>
    <dbReference type="NCBI Taxonomy" id="76935"/>
    <lineage>
        <taxon>Bacteria</taxon>
        <taxon>Bacillati</taxon>
        <taxon>Bacillota</taxon>
        <taxon>Bacilli</taxon>
        <taxon>Bacillales</taxon>
        <taxon>Bacillaceae</taxon>
    </lineage>
</organism>
<dbReference type="Gene3D" id="3.40.50.1700">
    <property type="entry name" value="Glycoside hydrolase family 3 C-terminal domain"/>
    <property type="match status" value="1"/>
</dbReference>
<sequence length="770" mass="85449">MICSTLIMSSVYLNMSAVSGQENFPQLTDKESINGVIEAMTLEEKAALLVGGNTQELEDDEDEIIGDQAERVPGAAGETQAIERLGIPSIVLADGPMGVRIDPTREDDANTYYATKFPAPNALASTWDPELVYEVGKAVAHEAKEYGIDLLLAPGMNIQSYLLNGRNYEYFSEDPYVTGMLATAFVNGVQNQGIGTTLKHFAAYNQRADNTINAIVSQRALREIYLKGFEMAVKSADPWAVMASYNKINGTWATESEELLTSVLRQDWPFNGFVMTDWEFGQRDTFQQTNAGLNLLMPGREEQVESIVNAVQEGTLDERIVDRNVRDILEIIVETPTFLEYDHSDAPHLAANADVSRHAAADGMVLLKNDERTLPLKSGLTVSLFGTPQVEPMTGGRGSALVYPPYEVSIPEGLENKGFTLDQDLYDKYQTYVAELRATKEFGQIGEGIFDTTFPTLPEMDVAEEAIKAANESDVGIIILASEFGSYGADRSLDDFYLSESKQKMIDDVSTAFEEVGKPVVVILNVEGPIEVVSWRDKVDAILLSWQPGQELGNAVSDVLVGEVNPAGKLPQTFPIDYHDLPYSDRYPGTDDFVYEEDIYVGYRYHTTFDLETAYEFGYGLSYTDFDYSNIRVNRNGKFKDKITVFATVENVGEVPGREVVQVYVKAPDGKLEKPELELKAFNKTKELQPGKKENLKFELDAKNLASFDENLSAWVLEKGTYEVKVGASSEDIKGTTTFSVKKDMMIEKVNDVLAPEVDFKRLSKRDNKG</sequence>
<dbReference type="GO" id="GO:0005975">
    <property type="term" value="P:carbohydrate metabolic process"/>
    <property type="evidence" value="ECO:0007669"/>
    <property type="project" value="InterPro"/>
</dbReference>
<dbReference type="Pfam" id="PF14310">
    <property type="entry name" value="Fn3-like"/>
    <property type="match status" value="1"/>
</dbReference>
<gene>
    <name evidence="4" type="ORF">HXA33_02185</name>
</gene>
<evidence type="ECO:0000313" key="4">
    <source>
        <dbReference type="EMBL" id="MCR6095341.1"/>
    </source>
</evidence>
<protein>
    <submittedName>
        <fullName evidence="4">Glycoside hydrolase family 3 C-terminal domain-containing protein</fullName>
    </submittedName>
</protein>
<dbReference type="Gene3D" id="2.60.40.10">
    <property type="entry name" value="Immunoglobulins"/>
    <property type="match status" value="1"/>
</dbReference>
<keyword evidence="2 4" id="KW-0378">Hydrolase</keyword>
<evidence type="ECO:0000259" key="3">
    <source>
        <dbReference type="SMART" id="SM01217"/>
    </source>
</evidence>
<evidence type="ECO:0000313" key="5">
    <source>
        <dbReference type="Proteomes" id="UP001057753"/>
    </source>
</evidence>
<feature type="domain" description="Fibronectin type III-like" evidence="3">
    <location>
        <begin position="659"/>
        <end position="730"/>
    </location>
</feature>
<dbReference type="AlphaFoldDB" id="A0A9Q4FXE8"/>
<dbReference type="InterPro" id="IPR013783">
    <property type="entry name" value="Ig-like_fold"/>
</dbReference>
<dbReference type="EMBL" id="JABXYM010000001">
    <property type="protein sequence ID" value="MCR6095341.1"/>
    <property type="molecule type" value="Genomic_DNA"/>
</dbReference>
<accession>A0A9Q4FXE8</accession>
<dbReference type="SUPFAM" id="SSF51445">
    <property type="entry name" value="(Trans)glycosidases"/>
    <property type="match status" value="1"/>
</dbReference>
<dbReference type="Pfam" id="PF01915">
    <property type="entry name" value="Glyco_hydro_3_C"/>
    <property type="match status" value="1"/>
</dbReference>
<dbReference type="FunFam" id="2.60.40.10:FF:000495">
    <property type="entry name" value="Periplasmic beta-glucosidase"/>
    <property type="match status" value="1"/>
</dbReference>
<evidence type="ECO:0000256" key="2">
    <source>
        <dbReference type="ARBA" id="ARBA00022801"/>
    </source>
</evidence>
<dbReference type="InterPro" id="IPR026891">
    <property type="entry name" value="Fn3-like"/>
</dbReference>
<dbReference type="InterPro" id="IPR017853">
    <property type="entry name" value="GH"/>
</dbReference>
<dbReference type="InterPro" id="IPR036962">
    <property type="entry name" value="Glyco_hydro_3_N_sf"/>
</dbReference>
<dbReference type="InterPro" id="IPR050288">
    <property type="entry name" value="Cellulose_deg_GH3"/>
</dbReference>
<dbReference type="Pfam" id="PF00933">
    <property type="entry name" value="Glyco_hydro_3"/>
    <property type="match status" value="1"/>
</dbReference>
<dbReference type="PRINTS" id="PR00133">
    <property type="entry name" value="GLHYDRLASE3"/>
</dbReference>
<comment type="caution">
    <text evidence="4">The sequence shown here is derived from an EMBL/GenBank/DDBJ whole genome shotgun (WGS) entry which is preliminary data.</text>
</comment>
<dbReference type="SMART" id="SM01217">
    <property type="entry name" value="Fn3_like"/>
    <property type="match status" value="1"/>
</dbReference>
<dbReference type="PANTHER" id="PTHR42715:SF10">
    <property type="entry name" value="BETA-GLUCOSIDASE"/>
    <property type="match status" value="1"/>
</dbReference>
<comment type="similarity">
    <text evidence="1">Belongs to the glycosyl hydrolase 3 family.</text>
</comment>
<name>A0A9Q4FXE8_SALAG</name>
<evidence type="ECO:0000256" key="1">
    <source>
        <dbReference type="ARBA" id="ARBA00005336"/>
    </source>
</evidence>
<proteinExistence type="inferred from homology"/>
<dbReference type="InterPro" id="IPR002772">
    <property type="entry name" value="Glyco_hydro_3_C"/>
</dbReference>
<dbReference type="GO" id="GO:0008422">
    <property type="term" value="F:beta-glucosidase activity"/>
    <property type="evidence" value="ECO:0007669"/>
    <property type="project" value="UniProtKB-ARBA"/>
</dbReference>